<dbReference type="Proteomes" id="UP001519460">
    <property type="component" value="Unassembled WGS sequence"/>
</dbReference>
<dbReference type="AlphaFoldDB" id="A0ABD0LVH7"/>
<evidence type="ECO:0000313" key="2">
    <source>
        <dbReference type="Proteomes" id="UP001519460"/>
    </source>
</evidence>
<gene>
    <name evidence="1" type="ORF">BaRGS_00005183</name>
</gene>
<dbReference type="EMBL" id="JACVVK020000019">
    <property type="protein sequence ID" value="KAK7503644.1"/>
    <property type="molecule type" value="Genomic_DNA"/>
</dbReference>
<reference evidence="1 2" key="1">
    <citation type="journal article" date="2023" name="Sci. Data">
        <title>Genome assembly of the Korean intertidal mud-creeper Batillaria attramentaria.</title>
        <authorList>
            <person name="Patra A.K."/>
            <person name="Ho P.T."/>
            <person name="Jun S."/>
            <person name="Lee S.J."/>
            <person name="Kim Y."/>
            <person name="Won Y.J."/>
        </authorList>
    </citation>
    <scope>NUCLEOTIDE SEQUENCE [LARGE SCALE GENOMIC DNA]</scope>
    <source>
        <strain evidence="1">Wonlab-2016</strain>
    </source>
</reference>
<evidence type="ECO:0000313" key="1">
    <source>
        <dbReference type="EMBL" id="KAK7503644.1"/>
    </source>
</evidence>
<sequence length="96" mass="10160">MGGICGPDQALDITRSIPVALRGQGYFSGATLYDVCLRVFSLYRTVQALARPALDGVTAIGALEVRAGYACPFAKRSVLFDLIVVSPTGPNAQQNK</sequence>
<comment type="caution">
    <text evidence="1">The sequence shown here is derived from an EMBL/GenBank/DDBJ whole genome shotgun (WGS) entry which is preliminary data.</text>
</comment>
<organism evidence="1 2">
    <name type="scientific">Batillaria attramentaria</name>
    <dbReference type="NCBI Taxonomy" id="370345"/>
    <lineage>
        <taxon>Eukaryota</taxon>
        <taxon>Metazoa</taxon>
        <taxon>Spiralia</taxon>
        <taxon>Lophotrochozoa</taxon>
        <taxon>Mollusca</taxon>
        <taxon>Gastropoda</taxon>
        <taxon>Caenogastropoda</taxon>
        <taxon>Sorbeoconcha</taxon>
        <taxon>Cerithioidea</taxon>
        <taxon>Batillariidae</taxon>
        <taxon>Batillaria</taxon>
    </lineage>
</organism>
<proteinExistence type="predicted"/>
<keyword evidence="2" id="KW-1185">Reference proteome</keyword>
<name>A0ABD0LVH7_9CAEN</name>
<protein>
    <submittedName>
        <fullName evidence="1">Uncharacterized protein</fullName>
    </submittedName>
</protein>
<accession>A0ABD0LVH7</accession>